<dbReference type="PROSITE" id="PS50234">
    <property type="entry name" value="VWFA"/>
    <property type="match status" value="1"/>
</dbReference>
<dbReference type="InterPro" id="IPR050525">
    <property type="entry name" value="ECM_Assembly_Org"/>
</dbReference>
<dbReference type="GO" id="GO:0005581">
    <property type="term" value="C:collagen trimer"/>
    <property type="evidence" value="ECO:0007669"/>
    <property type="project" value="UniProtKB-KW"/>
</dbReference>
<dbReference type="InterPro" id="IPR036465">
    <property type="entry name" value="vWFA_dom_sf"/>
</dbReference>
<proteinExistence type="predicted"/>
<dbReference type="OrthoDB" id="6132182at2759"/>
<protein>
    <submittedName>
        <fullName evidence="2">Collagen alpha-1(XII) chain</fullName>
    </submittedName>
</protein>
<evidence type="ECO:0000259" key="1">
    <source>
        <dbReference type="PROSITE" id="PS50234"/>
    </source>
</evidence>
<dbReference type="PANTHER" id="PTHR24020">
    <property type="entry name" value="COLLAGEN ALPHA"/>
    <property type="match status" value="1"/>
</dbReference>
<feature type="domain" description="VWFA" evidence="1">
    <location>
        <begin position="1"/>
        <end position="118"/>
    </location>
</feature>
<dbReference type="SUPFAM" id="SSF53300">
    <property type="entry name" value="vWA-like"/>
    <property type="match status" value="1"/>
</dbReference>
<gene>
    <name evidence="2" type="ORF">KP79_PYT25100</name>
</gene>
<dbReference type="Pfam" id="PF00092">
    <property type="entry name" value="VWA"/>
    <property type="match status" value="1"/>
</dbReference>
<evidence type="ECO:0000313" key="3">
    <source>
        <dbReference type="Proteomes" id="UP000242188"/>
    </source>
</evidence>
<name>A0A210PVQ6_MIZYE</name>
<keyword evidence="3" id="KW-1185">Reference proteome</keyword>
<accession>A0A210PVQ6</accession>
<sequence>MNIRAGGPSVLPSILSVAYVSRGTKIAAGLQFVSSHSFLVENGARAGAKKVTILMTDEKSTDDFGLIAPTVKSEGVVIICVGIEIGIDTDQLNAIAYNTAYVVQDSEVDVVINIKNIIQISSCGLSVNDRR</sequence>
<reference evidence="2 3" key="1">
    <citation type="journal article" date="2017" name="Nat. Ecol. Evol.">
        <title>Scallop genome provides insights into evolution of bilaterian karyotype and development.</title>
        <authorList>
            <person name="Wang S."/>
            <person name="Zhang J."/>
            <person name="Jiao W."/>
            <person name="Li J."/>
            <person name="Xun X."/>
            <person name="Sun Y."/>
            <person name="Guo X."/>
            <person name="Huan P."/>
            <person name="Dong B."/>
            <person name="Zhang L."/>
            <person name="Hu X."/>
            <person name="Sun X."/>
            <person name="Wang J."/>
            <person name="Zhao C."/>
            <person name="Wang Y."/>
            <person name="Wang D."/>
            <person name="Huang X."/>
            <person name="Wang R."/>
            <person name="Lv J."/>
            <person name="Li Y."/>
            <person name="Zhang Z."/>
            <person name="Liu B."/>
            <person name="Lu W."/>
            <person name="Hui Y."/>
            <person name="Liang J."/>
            <person name="Zhou Z."/>
            <person name="Hou R."/>
            <person name="Li X."/>
            <person name="Liu Y."/>
            <person name="Li H."/>
            <person name="Ning X."/>
            <person name="Lin Y."/>
            <person name="Zhao L."/>
            <person name="Xing Q."/>
            <person name="Dou J."/>
            <person name="Li Y."/>
            <person name="Mao J."/>
            <person name="Guo H."/>
            <person name="Dou H."/>
            <person name="Li T."/>
            <person name="Mu C."/>
            <person name="Jiang W."/>
            <person name="Fu Q."/>
            <person name="Fu X."/>
            <person name="Miao Y."/>
            <person name="Liu J."/>
            <person name="Yu Q."/>
            <person name="Li R."/>
            <person name="Liao H."/>
            <person name="Li X."/>
            <person name="Kong Y."/>
            <person name="Jiang Z."/>
            <person name="Chourrout D."/>
            <person name="Li R."/>
            <person name="Bao Z."/>
        </authorList>
    </citation>
    <scope>NUCLEOTIDE SEQUENCE [LARGE SCALE GENOMIC DNA]</scope>
    <source>
        <strain evidence="2 3">PY_sf001</strain>
    </source>
</reference>
<keyword evidence="2" id="KW-0176">Collagen</keyword>
<dbReference type="AlphaFoldDB" id="A0A210PVQ6"/>
<evidence type="ECO:0000313" key="2">
    <source>
        <dbReference type="EMBL" id="OWF40577.1"/>
    </source>
</evidence>
<dbReference type="EMBL" id="NEDP02005460">
    <property type="protein sequence ID" value="OWF40577.1"/>
    <property type="molecule type" value="Genomic_DNA"/>
</dbReference>
<dbReference type="Gene3D" id="3.40.50.410">
    <property type="entry name" value="von Willebrand factor, type A domain"/>
    <property type="match status" value="1"/>
</dbReference>
<comment type="caution">
    <text evidence="2">The sequence shown here is derived from an EMBL/GenBank/DDBJ whole genome shotgun (WGS) entry which is preliminary data.</text>
</comment>
<dbReference type="Proteomes" id="UP000242188">
    <property type="component" value="Unassembled WGS sequence"/>
</dbReference>
<dbReference type="InterPro" id="IPR002035">
    <property type="entry name" value="VWF_A"/>
</dbReference>
<organism evidence="2 3">
    <name type="scientific">Mizuhopecten yessoensis</name>
    <name type="common">Japanese scallop</name>
    <name type="synonym">Patinopecten yessoensis</name>
    <dbReference type="NCBI Taxonomy" id="6573"/>
    <lineage>
        <taxon>Eukaryota</taxon>
        <taxon>Metazoa</taxon>
        <taxon>Spiralia</taxon>
        <taxon>Lophotrochozoa</taxon>
        <taxon>Mollusca</taxon>
        <taxon>Bivalvia</taxon>
        <taxon>Autobranchia</taxon>
        <taxon>Pteriomorphia</taxon>
        <taxon>Pectinida</taxon>
        <taxon>Pectinoidea</taxon>
        <taxon>Pectinidae</taxon>
        <taxon>Mizuhopecten</taxon>
    </lineage>
</organism>